<feature type="region of interest" description="Disordered" evidence="1">
    <location>
        <begin position="184"/>
        <end position="218"/>
    </location>
</feature>
<feature type="compositionally biased region" description="Polar residues" evidence="1">
    <location>
        <begin position="1"/>
        <end position="15"/>
    </location>
</feature>
<accession>A0A1Y2AYU0</accession>
<dbReference type="Proteomes" id="UP000193986">
    <property type="component" value="Unassembled WGS sequence"/>
</dbReference>
<keyword evidence="3" id="KW-1185">Reference proteome</keyword>
<comment type="caution">
    <text evidence="2">The sequence shown here is derived from an EMBL/GenBank/DDBJ whole genome shotgun (WGS) entry which is preliminary data.</text>
</comment>
<name>A0A1Y2AYU0_9TREE</name>
<dbReference type="InParanoid" id="A0A1Y2AYU0"/>
<dbReference type="AlphaFoldDB" id="A0A1Y2AYU0"/>
<gene>
    <name evidence="2" type="ORF">BCR39DRAFT_559834</name>
</gene>
<proteinExistence type="predicted"/>
<protein>
    <submittedName>
        <fullName evidence="2">Uncharacterized protein</fullName>
    </submittedName>
</protein>
<feature type="compositionally biased region" description="Low complexity" evidence="1">
    <location>
        <begin position="186"/>
        <end position="200"/>
    </location>
</feature>
<organism evidence="2 3">
    <name type="scientific">Naematelia encephala</name>
    <dbReference type="NCBI Taxonomy" id="71784"/>
    <lineage>
        <taxon>Eukaryota</taxon>
        <taxon>Fungi</taxon>
        <taxon>Dikarya</taxon>
        <taxon>Basidiomycota</taxon>
        <taxon>Agaricomycotina</taxon>
        <taxon>Tremellomycetes</taxon>
        <taxon>Tremellales</taxon>
        <taxon>Naemateliaceae</taxon>
        <taxon>Naematelia</taxon>
    </lineage>
</organism>
<evidence type="ECO:0000256" key="1">
    <source>
        <dbReference type="SAM" id="MobiDB-lite"/>
    </source>
</evidence>
<feature type="region of interest" description="Disordered" evidence="1">
    <location>
        <begin position="1"/>
        <end position="44"/>
    </location>
</feature>
<evidence type="ECO:0000313" key="3">
    <source>
        <dbReference type="Proteomes" id="UP000193986"/>
    </source>
</evidence>
<sequence>MASDRSTPTSATMRPTNYKPKGDQTSLRTDTSMALASDSSRRDTAEEAAIRQKLTDMCRDRFGSCLKAFGKQRTDDAVTGLDSLETRFYTLWEPLETRIRRADPEDVKWCSTVVTDEEEFARRACMGEETAPSTTWNLTLSVNLDKTALTVTGSFARTEYPPEEDRRHSCLRFQYDVSIASLQQNTGASSTPHATSSSTTVMSPRGATSAGSAEPPNLMRNMHEERLAQFEAIRRSREPKDIFCICC</sequence>
<reference evidence="2 3" key="1">
    <citation type="submission" date="2016-07" db="EMBL/GenBank/DDBJ databases">
        <title>Pervasive Adenine N6-methylation of Active Genes in Fungi.</title>
        <authorList>
            <consortium name="DOE Joint Genome Institute"/>
            <person name="Mondo S.J."/>
            <person name="Dannebaum R.O."/>
            <person name="Kuo R.C."/>
            <person name="Labutti K."/>
            <person name="Haridas S."/>
            <person name="Kuo A."/>
            <person name="Salamov A."/>
            <person name="Ahrendt S.R."/>
            <person name="Lipzen A."/>
            <person name="Sullivan W."/>
            <person name="Andreopoulos W.B."/>
            <person name="Clum A."/>
            <person name="Lindquist E."/>
            <person name="Daum C."/>
            <person name="Ramamoorthy G.K."/>
            <person name="Gryganskyi A."/>
            <person name="Culley D."/>
            <person name="Magnuson J.K."/>
            <person name="James T.Y."/>
            <person name="O'Malley M.A."/>
            <person name="Stajich J.E."/>
            <person name="Spatafora J.W."/>
            <person name="Visel A."/>
            <person name="Grigoriev I.V."/>
        </authorList>
    </citation>
    <scope>NUCLEOTIDE SEQUENCE [LARGE SCALE GENOMIC DNA]</scope>
    <source>
        <strain evidence="2 3">68-887.2</strain>
    </source>
</reference>
<feature type="compositionally biased region" description="Polar residues" evidence="1">
    <location>
        <begin position="23"/>
        <end position="38"/>
    </location>
</feature>
<dbReference type="EMBL" id="MCFC01000036">
    <property type="protein sequence ID" value="ORY27738.1"/>
    <property type="molecule type" value="Genomic_DNA"/>
</dbReference>
<evidence type="ECO:0000313" key="2">
    <source>
        <dbReference type="EMBL" id="ORY27738.1"/>
    </source>
</evidence>